<name>A0A8X6QPB3_NEPPI</name>
<evidence type="ECO:0000313" key="2">
    <source>
        <dbReference type="Proteomes" id="UP000887013"/>
    </source>
</evidence>
<dbReference type="AlphaFoldDB" id="A0A8X6QPB3"/>
<gene>
    <name evidence="1" type="primary">AVEN_184281_1</name>
    <name evidence="1" type="ORF">NPIL_464071</name>
</gene>
<reference evidence="1" key="1">
    <citation type="submission" date="2020-08" db="EMBL/GenBank/DDBJ databases">
        <title>Multicomponent nature underlies the extraordinary mechanical properties of spider dragline silk.</title>
        <authorList>
            <person name="Kono N."/>
            <person name="Nakamura H."/>
            <person name="Mori M."/>
            <person name="Yoshida Y."/>
            <person name="Ohtoshi R."/>
            <person name="Malay A.D."/>
            <person name="Moran D.A.P."/>
            <person name="Tomita M."/>
            <person name="Numata K."/>
            <person name="Arakawa K."/>
        </authorList>
    </citation>
    <scope>NUCLEOTIDE SEQUENCE</scope>
</reference>
<dbReference type="OrthoDB" id="6434809at2759"/>
<evidence type="ECO:0000313" key="1">
    <source>
        <dbReference type="EMBL" id="GFU37658.1"/>
    </source>
</evidence>
<dbReference type="EMBL" id="BMAW01084251">
    <property type="protein sequence ID" value="GFU37658.1"/>
    <property type="molecule type" value="Genomic_DNA"/>
</dbReference>
<accession>A0A8X6QPB3</accession>
<proteinExistence type="predicted"/>
<comment type="caution">
    <text evidence="1">The sequence shown here is derived from an EMBL/GenBank/DDBJ whole genome shotgun (WGS) entry which is preliminary data.</text>
</comment>
<sequence length="236" mass="26802">MLSEHMTAGDDIYQQIVIENEHRGGLAVEEDDYPKILHMNVIKHDFIMYISAFSIEFYDNTLYVGSVSDSSNDVELAHTLESILNTMFNIDHHKAGVLIAEGYSYGVIRNADKYYFTDSHSCGVVGDQEAATQEIVKLEPSQAEAVPLIQTSVRAPIDCAEPNVEDKIEISNNGKEIRLKTKDSIVNEAHELKAEEYACYFLFPYGKNGLREQRYVPITPLDYFQYRILGSDTRFQ</sequence>
<dbReference type="Gene3D" id="3.90.70.120">
    <property type="match status" value="1"/>
</dbReference>
<protein>
    <submittedName>
        <fullName evidence="1">Uncharacterized protein</fullName>
    </submittedName>
</protein>
<organism evidence="1 2">
    <name type="scientific">Nephila pilipes</name>
    <name type="common">Giant wood spider</name>
    <name type="synonym">Nephila maculata</name>
    <dbReference type="NCBI Taxonomy" id="299642"/>
    <lineage>
        <taxon>Eukaryota</taxon>
        <taxon>Metazoa</taxon>
        <taxon>Ecdysozoa</taxon>
        <taxon>Arthropoda</taxon>
        <taxon>Chelicerata</taxon>
        <taxon>Arachnida</taxon>
        <taxon>Araneae</taxon>
        <taxon>Araneomorphae</taxon>
        <taxon>Entelegynae</taxon>
        <taxon>Araneoidea</taxon>
        <taxon>Nephilidae</taxon>
        <taxon>Nephila</taxon>
    </lineage>
</organism>
<keyword evidence="2" id="KW-1185">Reference proteome</keyword>
<dbReference type="Proteomes" id="UP000887013">
    <property type="component" value="Unassembled WGS sequence"/>
</dbReference>